<dbReference type="InterPro" id="IPR042512">
    <property type="entry name" value="TLCD5"/>
</dbReference>
<evidence type="ECO:0000256" key="5">
    <source>
        <dbReference type="PROSITE-ProRule" id="PRU00205"/>
    </source>
</evidence>
<feature type="domain" description="TLC" evidence="7">
    <location>
        <begin position="33"/>
        <end position="222"/>
    </location>
</feature>
<keyword evidence="4 5" id="KW-0472">Membrane</keyword>
<sequence>MEEEDPTPSVSLVVLGIMSWSIIFIFFRRTLPNFSFDFCSRLVATIHASLALSLASLSVQDWSCPVCPQASSSSPSQKRTLAVTLSYLIYDLGCCFLNKQLPLDTLFHHLVSITGIGACLLYGMSGAELVAALWVTEISTPFLHLRELIKELGFKDTDLNLAVDILFATFFTLGRMVGGPYVTHSTWAANNPILIKVMAMGLQLVSVFWFYKILNMVKHKLLKRVSANKKP</sequence>
<organism evidence="8 9">
    <name type="scientific">Dioscorea cayennensis subsp. rotundata</name>
    <name type="common">White Guinea yam</name>
    <name type="synonym">Dioscorea rotundata</name>
    <dbReference type="NCBI Taxonomy" id="55577"/>
    <lineage>
        <taxon>Eukaryota</taxon>
        <taxon>Viridiplantae</taxon>
        <taxon>Streptophyta</taxon>
        <taxon>Embryophyta</taxon>
        <taxon>Tracheophyta</taxon>
        <taxon>Spermatophyta</taxon>
        <taxon>Magnoliopsida</taxon>
        <taxon>Liliopsida</taxon>
        <taxon>Dioscoreales</taxon>
        <taxon>Dioscoreaceae</taxon>
        <taxon>Dioscorea</taxon>
    </lineage>
</organism>
<protein>
    <submittedName>
        <fullName evidence="9">TLC domain-containing protein 5-like</fullName>
    </submittedName>
</protein>
<keyword evidence="3 6" id="KW-1133">Transmembrane helix</keyword>
<dbReference type="GO" id="GO:0016020">
    <property type="term" value="C:membrane"/>
    <property type="evidence" value="ECO:0007669"/>
    <property type="project" value="UniProtKB-SubCell"/>
</dbReference>
<keyword evidence="8" id="KW-1185">Reference proteome</keyword>
<dbReference type="AlphaFoldDB" id="A0AB40CEX7"/>
<evidence type="ECO:0000313" key="8">
    <source>
        <dbReference type="Proteomes" id="UP001515500"/>
    </source>
</evidence>
<feature type="transmembrane region" description="Helical" evidence="6">
    <location>
        <begin position="6"/>
        <end position="27"/>
    </location>
</feature>
<proteinExistence type="predicted"/>
<dbReference type="PANTHER" id="PTHR31898:SF1">
    <property type="entry name" value="TLC DOMAIN-CONTAINING PROTEIN 5"/>
    <property type="match status" value="1"/>
</dbReference>
<evidence type="ECO:0000313" key="9">
    <source>
        <dbReference type="RefSeq" id="XP_039138487.1"/>
    </source>
</evidence>
<name>A0AB40CEX7_DIOCR</name>
<keyword evidence="2 5" id="KW-0812">Transmembrane</keyword>
<dbReference type="PANTHER" id="PTHR31898">
    <property type="entry name" value="TRANSMEMBRANE PROTEIN 136"/>
    <property type="match status" value="1"/>
</dbReference>
<dbReference type="RefSeq" id="XP_039138487.1">
    <property type="nucleotide sequence ID" value="XM_039282553.1"/>
</dbReference>
<feature type="transmembrane region" description="Helical" evidence="6">
    <location>
        <begin position="161"/>
        <end position="181"/>
    </location>
</feature>
<evidence type="ECO:0000256" key="2">
    <source>
        <dbReference type="ARBA" id="ARBA00022692"/>
    </source>
</evidence>
<evidence type="ECO:0000256" key="1">
    <source>
        <dbReference type="ARBA" id="ARBA00004141"/>
    </source>
</evidence>
<evidence type="ECO:0000256" key="6">
    <source>
        <dbReference type="SAM" id="Phobius"/>
    </source>
</evidence>
<evidence type="ECO:0000256" key="4">
    <source>
        <dbReference type="ARBA" id="ARBA00023136"/>
    </source>
</evidence>
<comment type="subcellular location">
    <subcellularLocation>
        <location evidence="1">Membrane</location>
        <topology evidence="1">Multi-pass membrane protein</topology>
    </subcellularLocation>
</comment>
<accession>A0AB40CEX7</accession>
<dbReference type="GeneID" id="120275839"/>
<reference evidence="9" key="1">
    <citation type="submission" date="2025-08" db="UniProtKB">
        <authorList>
            <consortium name="RefSeq"/>
        </authorList>
    </citation>
    <scope>IDENTIFICATION</scope>
</reference>
<dbReference type="Proteomes" id="UP001515500">
    <property type="component" value="Chromosome 14"/>
</dbReference>
<dbReference type="SMART" id="SM00724">
    <property type="entry name" value="TLC"/>
    <property type="match status" value="1"/>
</dbReference>
<feature type="transmembrane region" description="Helical" evidence="6">
    <location>
        <begin position="193"/>
        <end position="214"/>
    </location>
</feature>
<evidence type="ECO:0000256" key="3">
    <source>
        <dbReference type="ARBA" id="ARBA00022989"/>
    </source>
</evidence>
<dbReference type="InterPro" id="IPR006634">
    <property type="entry name" value="TLC-dom"/>
</dbReference>
<gene>
    <name evidence="9" type="primary">LOC120275839</name>
</gene>
<dbReference type="PROSITE" id="PS50922">
    <property type="entry name" value="TLC"/>
    <property type="match status" value="1"/>
</dbReference>
<evidence type="ECO:0000259" key="7">
    <source>
        <dbReference type="PROSITE" id="PS50922"/>
    </source>
</evidence>
<dbReference type="Pfam" id="PF03798">
    <property type="entry name" value="TRAM_LAG1_CLN8"/>
    <property type="match status" value="1"/>
</dbReference>